<reference evidence="2" key="1">
    <citation type="submission" date="2024-07" db="EMBL/GenBank/DDBJ databases">
        <title>Two chromosome-level genome assemblies of Korean endemic species Abeliophyllum distichum and Forsythia ovata (Oleaceae).</title>
        <authorList>
            <person name="Jang H."/>
        </authorList>
    </citation>
    <scope>NUCLEOTIDE SEQUENCE [LARGE SCALE GENOMIC DNA]</scope>
</reference>
<evidence type="ECO:0000313" key="1">
    <source>
        <dbReference type="EMBL" id="KAL2558303.1"/>
    </source>
</evidence>
<name>A0ABD1XBN6_9LAMI</name>
<protein>
    <submittedName>
        <fullName evidence="1">Uncharacterized protein</fullName>
    </submittedName>
</protein>
<organism evidence="1 2">
    <name type="scientific">Forsythia ovata</name>
    <dbReference type="NCBI Taxonomy" id="205694"/>
    <lineage>
        <taxon>Eukaryota</taxon>
        <taxon>Viridiplantae</taxon>
        <taxon>Streptophyta</taxon>
        <taxon>Embryophyta</taxon>
        <taxon>Tracheophyta</taxon>
        <taxon>Spermatophyta</taxon>
        <taxon>Magnoliopsida</taxon>
        <taxon>eudicotyledons</taxon>
        <taxon>Gunneridae</taxon>
        <taxon>Pentapetalae</taxon>
        <taxon>asterids</taxon>
        <taxon>lamiids</taxon>
        <taxon>Lamiales</taxon>
        <taxon>Oleaceae</taxon>
        <taxon>Forsythieae</taxon>
        <taxon>Forsythia</taxon>
    </lineage>
</organism>
<keyword evidence="2" id="KW-1185">Reference proteome</keyword>
<evidence type="ECO:0000313" key="2">
    <source>
        <dbReference type="Proteomes" id="UP001604277"/>
    </source>
</evidence>
<sequence>MCILSKDYISPELFSTFCGIFVWDCLIFGQYALSQAINQATRSVGSRVLDNQPNHCRVARQHCAWLPAGSTTNRGSRSARQQVVTSRQPIVVAELLGNHACYRASSASIQPSYSTATIGCRASSAVKL</sequence>
<comment type="caution">
    <text evidence="1">The sequence shown here is derived from an EMBL/GenBank/DDBJ whole genome shotgun (WGS) entry which is preliminary data.</text>
</comment>
<dbReference type="EMBL" id="JBFOLJ010000001">
    <property type="protein sequence ID" value="KAL2558303.1"/>
    <property type="molecule type" value="Genomic_DNA"/>
</dbReference>
<accession>A0ABD1XBN6</accession>
<proteinExistence type="predicted"/>
<dbReference type="AlphaFoldDB" id="A0ABD1XBN6"/>
<dbReference type="Proteomes" id="UP001604277">
    <property type="component" value="Unassembled WGS sequence"/>
</dbReference>
<gene>
    <name evidence="1" type="ORF">Fot_03042</name>
</gene>